<reference evidence="1" key="1">
    <citation type="submission" date="2025-08" db="UniProtKB">
        <authorList>
            <consortium name="Ensembl"/>
        </authorList>
    </citation>
    <scope>IDENTIFICATION</scope>
</reference>
<dbReference type="GeneTree" id="ENSGT01110000267696"/>
<proteinExistence type="predicted"/>
<keyword evidence="2" id="KW-1185">Reference proteome</keyword>
<dbReference type="AlphaFoldDB" id="A0A3B3CF49"/>
<accession>A0A3B3CF49</accession>
<protein>
    <submittedName>
        <fullName evidence="1">Uncharacterized protein</fullName>
    </submittedName>
</protein>
<reference evidence="1" key="2">
    <citation type="submission" date="2025-09" db="UniProtKB">
        <authorList>
            <consortium name="Ensembl"/>
        </authorList>
    </citation>
    <scope>IDENTIFICATION</scope>
</reference>
<name>A0A3B3CF49_ORYME</name>
<evidence type="ECO:0000313" key="1">
    <source>
        <dbReference type="Ensembl" id="ENSOMEP00000015692.1"/>
    </source>
</evidence>
<dbReference type="Ensembl" id="ENSOMET00000023928.1">
    <property type="protein sequence ID" value="ENSOMEP00000015692.1"/>
    <property type="gene ID" value="ENSOMEG00000017301.1"/>
</dbReference>
<dbReference type="PaxDb" id="30732-ENSOMEP00000015692"/>
<dbReference type="STRING" id="30732.ENSOMEP00000015692"/>
<evidence type="ECO:0000313" key="2">
    <source>
        <dbReference type="Proteomes" id="UP000261560"/>
    </source>
</evidence>
<organism evidence="1 2">
    <name type="scientific">Oryzias melastigma</name>
    <name type="common">Marine medaka</name>
    <dbReference type="NCBI Taxonomy" id="30732"/>
    <lineage>
        <taxon>Eukaryota</taxon>
        <taxon>Metazoa</taxon>
        <taxon>Chordata</taxon>
        <taxon>Craniata</taxon>
        <taxon>Vertebrata</taxon>
        <taxon>Euteleostomi</taxon>
        <taxon>Actinopterygii</taxon>
        <taxon>Neopterygii</taxon>
        <taxon>Teleostei</taxon>
        <taxon>Neoteleostei</taxon>
        <taxon>Acanthomorphata</taxon>
        <taxon>Ovalentaria</taxon>
        <taxon>Atherinomorphae</taxon>
        <taxon>Beloniformes</taxon>
        <taxon>Adrianichthyidae</taxon>
        <taxon>Oryziinae</taxon>
        <taxon>Oryzias</taxon>
    </lineage>
</organism>
<dbReference type="Proteomes" id="UP000261560">
    <property type="component" value="Unplaced"/>
</dbReference>
<sequence>MGNKMKNPGVYIGTVADLNDSQALSAASVSHILSVDSVDPGPHDKTAAMKLIKQYISKAVFHGDCFHILFLISSEK</sequence>